<keyword evidence="2" id="KW-1133">Transmembrane helix</keyword>
<evidence type="ECO:0000256" key="2">
    <source>
        <dbReference type="SAM" id="Phobius"/>
    </source>
</evidence>
<dbReference type="Gene3D" id="3.90.70.10">
    <property type="entry name" value="Cysteine proteinases"/>
    <property type="match status" value="1"/>
</dbReference>
<organism evidence="4 5">
    <name type="scientific">Dorea ammoniilytica</name>
    <dbReference type="NCBI Taxonomy" id="2981788"/>
    <lineage>
        <taxon>Bacteria</taxon>
        <taxon>Bacillati</taxon>
        <taxon>Bacillota</taxon>
        <taxon>Clostridia</taxon>
        <taxon>Lachnospirales</taxon>
        <taxon>Lachnospiraceae</taxon>
        <taxon>Dorea</taxon>
    </lineage>
</organism>
<comment type="caution">
    <text evidence="4">The sequence shown here is derived from an EMBL/GenBank/DDBJ whole genome shotgun (WGS) entry which is preliminary data.</text>
</comment>
<protein>
    <submittedName>
        <fullName evidence="4">C39 family peptidase</fullName>
    </submittedName>
</protein>
<name>A0ABT2S622_9FIRM</name>
<dbReference type="InterPro" id="IPR039564">
    <property type="entry name" value="Peptidase_C39-like"/>
</dbReference>
<keyword evidence="2" id="KW-0472">Membrane</keyword>
<evidence type="ECO:0000256" key="1">
    <source>
        <dbReference type="SAM" id="MobiDB-lite"/>
    </source>
</evidence>
<keyword evidence="2" id="KW-0812">Transmembrane</keyword>
<dbReference type="RefSeq" id="WP_262581354.1">
    <property type="nucleotide sequence ID" value="NZ_JAOQJV010000006.1"/>
</dbReference>
<dbReference type="EMBL" id="JAOQJV010000006">
    <property type="protein sequence ID" value="MCU6699837.1"/>
    <property type="molecule type" value="Genomic_DNA"/>
</dbReference>
<accession>A0ABT2S622</accession>
<feature type="transmembrane region" description="Helical" evidence="2">
    <location>
        <begin position="16"/>
        <end position="33"/>
    </location>
</feature>
<keyword evidence="5" id="KW-1185">Reference proteome</keyword>
<feature type="region of interest" description="Disordered" evidence="1">
    <location>
        <begin position="44"/>
        <end position="67"/>
    </location>
</feature>
<evidence type="ECO:0000313" key="5">
    <source>
        <dbReference type="Proteomes" id="UP001207605"/>
    </source>
</evidence>
<evidence type="ECO:0000259" key="3">
    <source>
        <dbReference type="Pfam" id="PF13529"/>
    </source>
</evidence>
<sequence>MKIKNHQKRNERKRKIAILMLVIVASVISLALWQNQQNKAQEAAKKVEEAKDKSKKDKSDKKDTFDREKLAAAGCPETLLDLAERNPETIDFVKGYLDYDSASVNRDISAEVQQGTIPLFLQWDKRWGYEQYGDNFMAVTGCGPTCLSMVYSGLTGKTDMNPYEVAKRADAEGYYVNGEGSLWTIMETFAGELGLHSESIMLDENTIKAELAAGKPIICVVGPGTFTDNGHFMVLTGVSQDGKILLHDPNSKANSNKEWDYAELASQIQALWAYSVG</sequence>
<gene>
    <name evidence="4" type="ORF">OCV65_06295</name>
</gene>
<reference evidence="4 5" key="1">
    <citation type="journal article" date="2021" name="ISME Commun">
        <title>Automated analysis of genomic sequences facilitates high-throughput and comprehensive description of bacteria.</title>
        <authorList>
            <person name="Hitch T.C.A."/>
        </authorList>
    </citation>
    <scope>NUCLEOTIDE SEQUENCE [LARGE SCALE GENOMIC DNA]</scope>
    <source>
        <strain evidence="4 5">Sanger_02</strain>
    </source>
</reference>
<feature type="domain" description="Peptidase C39-like" evidence="3">
    <location>
        <begin position="117"/>
        <end position="250"/>
    </location>
</feature>
<dbReference type="Pfam" id="PF13529">
    <property type="entry name" value="Peptidase_C39_2"/>
    <property type="match status" value="1"/>
</dbReference>
<dbReference type="Proteomes" id="UP001207605">
    <property type="component" value="Unassembled WGS sequence"/>
</dbReference>
<evidence type="ECO:0000313" key="4">
    <source>
        <dbReference type="EMBL" id="MCU6699837.1"/>
    </source>
</evidence>
<proteinExistence type="predicted"/>